<dbReference type="AlphaFoldDB" id="A0A510XUC1"/>
<reference evidence="1 2" key="1">
    <citation type="submission" date="2019-07" db="EMBL/GenBank/DDBJ databases">
        <title>Whole genome shotgun sequence of Pseudoalteromonas espejiana NBRC 102222.</title>
        <authorList>
            <person name="Hosoyama A."/>
            <person name="Uohara A."/>
            <person name="Ohji S."/>
            <person name="Ichikawa N."/>
        </authorList>
    </citation>
    <scope>NUCLEOTIDE SEQUENCE [LARGE SCALE GENOMIC DNA]</scope>
    <source>
        <strain evidence="1 2">NBRC 102222</strain>
    </source>
</reference>
<comment type="caution">
    <text evidence="1">The sequence shown here is derived from an EMBL/GenBank/DDBJ whole genome shotgun (WGS) entry which is preliminary data.</text>
</comment>
<name>A0A510XUC1_9GAMM</name>
<evidence type="ECO:0000313" key="1">
    <source>
        <dbReference type="EMBL" id="GEK54624.1"/>
    </source>
</evidence>
<dbReference type="OrthoDB" id="196134at2"/>
<gene>
    <name evidence="1" type="ORF">PES01_14690</name>
</gene>
<proteinExistence type="predicted"/>
<evidence type="ECO:0000313" key="2">
    <source>
        <dbReference type="Proteomes" id="UP000321419"/>
    </source>
</evidence>
<sequence>MEPTIPSPQHNNTKNPAATQKLAQALKTVDHKELKSTGFWLNQFFMVISTVFGVYLAAQSGLEQALKFDNFSKMEDNYYLRTSLFDEVTDNVNSVSEYAERLAKSPPKSEMEYFKPTLEKYIWQTMQYSPTTLETPSELLTQIRRFYSRSEFLINAAVSRKTSAKHAASELKKIAEQLQSTTLPQLKNSAEQLKKELKQNDISVGSLKELTNAN</sequence>
<dbReference type="RefSeq" id="WP_089349420.1">
    <property type="nucleotide sequence ID" value="NZ_BJUM01000012.1"/>
</dbReference>
<protein>
    <submittedName>
        <fullName evidence="1">Uncharacterized protein</fullName>
    </submittedName>
</protein>
<keyword evidence="2" id="KW-1185">Reference proteome</keyword>
<organism evidence="1 2">
    <name type="scientific">Pseudoalteromonas espejiana</name>
    <dbReference type="NCBI Taxonomy" id="28107"/>
    <lineage>
        <taxon>Bacteria</taxon>
        <taxon>Pseudomonadati</taxon>
        <taxon>Pseudomonadota</taxon>
        <taxon>Gammaproteobacteria</taxon>
        <taxon>Alteromonadales</taxon>
        <taxon>Pseudoalteromonadaceae</taxon>
        <taxon>Pseudoalteromonas</taxon>
    </lineage>
</organism>
<dbReference type="Proteomes" id="UP000321419">
    <property type="component" value="Unassembled WGS sequence"/>
</dbReference>
<dbReference type="EMBL" id="BJUM01000012">
    <property type="protein sequence ID" value="GEK54624.1"/>
    <property type="molecule type" value="Genomic_DNA"/>
</dbReference>
<accession>A0A510XUC1</accession>